<dbReference type="AlphaFoldDB" id="A0A2S2E7Y3"/>
<evidence type="ECO:0000313" key="3">
    <source>
        <dbReference type="Proteomes" id="UP000245728"/>
    </source>
</evidence>
<dbReference type="KEGG" id="salh:HMF8227_02605"/>
<evidence type="ECO:0000256" key="1">
    <source>
        <dbReference type="SAM" id="Phobius"/>
    </source>
</evidence>
<sequence>MQLSKLKPRLPVLCFMAIYLILQFGYSTSWHYANTNTMQNAETLIKQRLALDLPQLKLTDPRLSISVDDSLLQRYIHQLNKQLQKEQWPLRVLSIQGADVALPIHSSLRTEHQLMLSQGPVPVVIASYPKPLWQSLSALTVLVAAFLSWLVSASTMLKNEQEAETPDTSSEDTLYLTIDLNQRSIVNRINGHDVQLPNKPYCFYLALLEYCQKNPEQRLHHHKQVPEELVELANKYFQRLIELGHTIRKRPDFNANLDKMLSEIRAALDEVFFDTPELKASFYPPKARGEGSRSKLHSYALPALDDTRYEVIGK</sequence>
<evidence type="ECO:0000313" key="2">
    <source>
        <dbReference type="EMBL" id="AWL13057.1"/>
    </source>
</evidence>
<keyword evidence="1" id="KW-0812">Transmembrane</keyword>
<dbReference type="Proteomes" id="UP000245728">
    <property type="component" value="Chromosome"/>
</dbReference>
<dbReference type="RefSeq" id="WP_109340578.1">
    <property type="nucleotide sequence ID" value="NZ_CP029347.1"/>
</dbReference>
<protein>
    <submittedName>
        <fullName evidence="2">Uncharacterized protein</fullName>
    </submittedName>
</protein>
<feature type="transmembrane region" description="Helical" evidence="1">
    <location>
        <begin position="132"/>
        <end position="151"/>
    </location>
</feature>
<dbReference type="OrthoDB" id="5701613at2"/>
<feature type="transmembrane region" description="Helical" evidence="1">
    <location>
        <begin position="12"/>
        <end position="33"/>
    </location>
</feature>
<reference evidence="2 3" key="1">
    <citation type="submission" date="2018-05" db="EMBL/GenBank/DDBJ databases">
        <title>Salinimonas sp. HMF8227 Genome sequencing and assembly.</title>
        <authorList>
            <person name="Kang H."/>
            <person name="Kang J."/>
            <person name="Cha I."/>
            <person name="Kim H."/>
            <person name="Joh K."/>
        </authorList>
    </citation>
    <scope>NUCLEOTIDE SEQUENCE [LARGE SCALE GENOMIC DNA]</scope>
    <source>
        <strain evidence="2 3">HMF8227</strain>
    </source>
</reference>
<keyword evidence="1" id="KW-0472">Membrane</keyword>
<gene>
    <name evidence="2" type="ORF">HMF8227_02605</name>
</gene>
<proteinExistence type="predicted"/>
<keyword evidence="3" id="KW-1185">Reference proteome</keyword>
<name>A0A2S2E7Y3_9ALTE</name>
<organism evidence="2 3">
    <name type="scientific">Saliniradius amylolyticus</name>
    <dbReference type="NCBI Taxonomy" id="2183582"/>
    <lineage>
        <taxon>Bacteria</taxon>
        <taxon>Pseudomonadati</taxon>
        <taxon>Pseudomonadota</taxon>
        <taxon>Gammaproteobacteria</taxon>
        <taxon>Alteromonadales</taxon>
        <taxon>Alteromonadaceae</taxon>
        <taxon>Saliniradius</taxon>
    </lineage>
</organism>
<dbReference type="EMBL" id="CP029347">
    <property type="protein sequence ID" value="AWL13057.1"/>
    <property type="molecule type" value="Genomic_DNA"/>
</dbReference>
<accession>A0A2S2E7Y3</accession>
<keyword evidence="1" id="KW-1133">Transmembrane helix</keyword>